<proteinExistence type="predicted"/>
<dbReference type="EMBL" id="LRPO01000056">
    <property type="protein sequence ID" value="KWZ79996.1"/>
    <property type="molecule type" value="Genomic_DNA"/>
</dbReference>
<organism evidence="1 2">
    <name type="scientific">Bifidobacterium bifidum</name>
    <dbReference type="NCBI Taxonomy" id="1681"/>
    <lineage>
        <taxon>Bacteria</taxon>
        <taxon>Bacillati</taxon>
        <taxon>Actinomycetota</taxon>
        <taxon>Actinomycetes</taxon>
        <taxon>Bifidobacteriales</taxon>
        <taxon>Bifidobacteriaceae</taxon>
        <taxon>Bifidobacterium</taxon>
    </lineage>
</organism>
<reference evidence="1 2" key="1">
    <citation type="submission" date="2016-01" db="EMBL/GenBank/DDBJ databases">
        <authorList>
            <person name="Oliw E.H."/>
        </authorList>
    </citation>
    <scope>NUCLEOTIDE SEQUENCE [LARGE SCALE GENOMIC DNA]</scope>
    <source>
        <strain evidence="1 2">MJR8628B</strain>
    </source>
</reference>
<dbReference type="Proteomes" id="UP000070092">
    <property type="component" value="Unassembled WGS sequence"/>
</dbReference>
<accession>A0A133KKI3</accession>
<evidence type="ECO:0000313" key="1">
    <source>
        <dbReference type="EMBL" id="KWZ79996.1"/>
    </source>
</evidence>
<dbReference type="AlphaFoldDB" id="A0A133KKI3"/>
<protein>
    <submittedName>
        <fullName evidence="1">Uncharacterized protein</fullName>
    </submittedName>
</protein>
<comment type="caution">
    <text evidence="1">The sequence shown here is derived from an EMBL/GenBank/DDBJ whole genome shotgun (WGS) entry which is preliminary data.</text>
</comment>
<evidence type="ECO:0000313" key="2">
    <source>
        <dbReference type="Proteomes" id="UP000070092"/>
    </source>
</evidence>
<name>A0A133KKI3_BIFBI</name>
<gene>
    <name evidence="1" type="ORF">HMPREF3196_02055</name>
</gene>
<sequence length="40" mass="4650">MRDGPWYHHCLICNFINTVSDNSSIGFMIIRQCMSYIVAI</sequence>